<evidence type="ECO:0000313" key="1">
    <source>
        <dbReference type="EMBL" id="CAG9826423.1"/>
    </source>
</evidence>
<organism evidence="1 2">
    <name type="scientific">Diabrotica balteata</name>
    <name type="common">Banded cucumber beetle</name>
    <dbReference type="NCBI Taxonomy" id="107213"/>
    <lineage>
        <taxon>Eukaryota</taxon>
        <taxon>Metazoa</taxon>
        <taxon>Ecdysozoa</taxon>
        <taxon>Arthropoda</taxon>
        <taxon>Hexapoda</taxon>
        <taxon>Insecta</taxon>
        <taxon>Pterygota</taxon>
        <taxon>Neoptera</taxon>
        <taxon>Endopterygota</taxon>
        <taxon>Coleoptera</taxon>
        <taxon>Polyphaga</taxon>
        <taxon>Cucujiformia</taxon>
        <taxon>Chrysomeloidea</taxon>
        <taxon>Chrysomelidae</taxon>
        <taxon>Galerucinae</taxon>
        <taxon>Diabroticina</taxon>
        <taxon>Diabroticites</taxon>
        <taxon>Diabrotica</taxon>
    </lineage>
</organism>
<dbReference type="Proteomes" id="UP001153709">
    <property type="component" value="Chromosome 1"/>
</dbReference>
<name>A0A9N9SNX6_DIABA</name>
<reference evidence="1" key="1">
    <citation type="submission" date="2022-01" db="EMBL/GenBank/DDBJ databases">
        <authorList>
            <person name="King R."/>
        </authorList>
    </citation>
    <scope>NUCLEOTIDE SEQUENCE</scope>
</reference>
<dbReference type="AlphaFoldDB" id="A0A9N9SNX6"/>
<accession>A0A9N9SNX6</accession>
<protein>
    <recommendedName>
        <fullName evidence="3">HAT C-terminal dimerisation domain-containing protein</fullName>
    </recommendedName>
</protein>
<evidence type="ECO:0000313" key="2">
    <source>
        <dbReference type="Proteomes" id="UP001153709"/>
    </source>
</evidence>
<dbReference type="EMBL" id="OU898276">
    <property type="protein sequence ID" value="CAG9826423.1"/>
    <property type="molecule type" value="Genomic_DNA"/>
</dbReference>
<keyword evidence="2" id="KW-1185">Reference proteome</keyword>
<sequence length="59" mass="6981">MYNFIYCNLFQQTVTEINKLLSLILSLPPTSASNERDFSCLKRIKTYCRNTPFCYFQTT</sequence>
<proteinExistence type="predicted"/>
<evidence type="ECO:0008006" key="3">
    <source>
        <dbReference type="Google" id="ProtNLM"/>
    </source>
</evidence>
<gene>
    <name evidence="1" type="ORF">DIABBA_LOCUS540</name>
</gene>